<sequence length="475" mass="52703">MNTMDRHGSRERPDLQDLMPKSLETAPVVSNELIEKLEKEYPKKVTLEKEKITNISDASTDLNEEMKSIKISNPLSGILHVNGVSHGHLVGDARDFAISGASVSGLINGNHKAFTSTSEAGNLTYRKPYHAPHLFFVPKNETRRDLKLDRIISANSDTSYSFSTQNEESRDNDRPESSNSCMLEISQCEHHTMEENEGGSIKRPPGALIDLSDLSGDYEMHLSSLVYAQWCQEQMIGTYFVPFHRSASFPYRHGKDVWSRGGMFAHLNVDGLSPKFSFSPIACYPITLAGKSGNGDVPKTRGTGTYFPNTNYSAYKERNSLEKVKNPVTRNPISRALNNGHTDTPQDMNKMDKVSPGVRAAPMISGNGRERTPRLPDIIPQSPLPLALKSSSHTNGFALPSHRFEFGSLGPLSTRSLMQERDRKSDSAPYHGQSSGITGIPSLRRTIVNSNSEWNSQSYQLKDDNDFPPLSADRC</sequence>
<keyword evidence="3" id="KW-1185">Reference proteome</keyword>
<protein>
    <submittedName>
        <fullName evidence="2">Uncharacterized protein</fullName>
    </submittedName>
</protein>
<dbReference type="AlphaFoldDB" id="A0A2I0A8I1"/>
<feature type="region of interest" description="Disordered" evidence="1">
    <location>
        <begin position="159"/>
        <end position="179"/>
    </location>
</feature>
<feature type="compositionally biased region" description="Basic and acidic residues" evidence="1">
    <location>
        <begin position="1"/>
        <end position="15"/>
    </location>
</feature>
<name>A0A2I0A8I1_9ASPA</name>
<feature type="region of interest" description="Disordered" evidence="1">
    <location>
        <begin position="1"/>
        <end position="21"/>
    </location>
</feature>
<feature type="region of interest" description="Disordered" evidence="1">
    <location>
        <begin position="331"/>
        <end position="353"/>
    </location>
</feature>
<dbReference type="PANTHER" id="PTHR45979:SF30">
    <property type="entry name" value="NUCLEOTIDYLTRANSFERASE"/>
    <property type="match status" value="1"/>
</dbReference>
<reference evidence="2 3" key="1">
    <citation type="journal article" date="2017" name="Nature">
        <title>The Apostasia genome and the evolution of orchids.</title>
        <authorList>
            <person name="Zhang G.Q."/>
            <person name="Liu K.W."/>
            <person name="Li Z."/>
            <person name="Lohaus R."/>
            <person name="Hsiao Y.Y."/>
            <person name="Niu S.C."/>
            <person name="Wang J.Y."/>
            <person name="Lin Y.C."/>
            <person name="Xu Q."/>
            <person name="Chen L.J."/>
            <person name="Yoshida K."/>
            <person name="Fujiwara S."/>
            <person name="Wang Z.W."/>
            <person name="Zhang Y.Q."/>
            <person name="Mitsuda N."/>
            <person name="Wang M."/>
            <person name="Liu G.H."/>
            <person name="Pecoraro L."/>
            <person name="Huang H.X."/>
            <person name="Xiao X.J."/>
            <person name="Lin M."/>
            <person name="Wu X.Y."/>
            <person name="Wu W.L."/>
            <person name="Chen Y.Y."/>
            <person name="Chang S.B."/>
            <person name="Sakamoto S."/>
            <person name="Ohme-Takagi M."/>
            <person name="Yagi M."/>
            <person name="Zeng S.J."/>
            <person name="Shen C.Y."/>
            <person name="Yeh C.M."/>
            <person name="Luo Y.B."/>
            <person name="Tsai W.C."/>
            <person name="Van de Peer Y."/>
            <person name="Liu Z.J."/>
        </authorList>
    </citation>
    <scope>NUCLEOTIDE SEQUENCE [LARGE SCALE GENOMIC DNA]</scope>
    <source>
        <strain evidence="3">cv. Shenzhen</strain>
        <tissue evidence="2">Stem</tissue>
    </source>
</reference>
<evidence type="ECO:0000313" key="3">
    <source>
        <dbReference type="Proteomes" id="UP000236161"/>
    </source>
</evidence>
<feature type="compositionally biased region" description="Basic and acidic residues" evidence="1">
    <location>
        <begin position="167"/>
        <end position="176"/>
    </location>
</feature>
<gene>
    <name evidence="2" type="ORF">AXF42_Ash008088</name>
</gene>
<feature type="region of interest" description="Disordered" evidence="1">
    <location>
        <begin position="418"/>
        <end position="444"/>
    </location>
</feature>
<dbReference type="OrthoDB" id="273917at2759"/>
<organism evidence="2 3">
    <name type="scientific">Apostasia shenzhenica</name>
    <dbReference type="NCBI Taxonomy" id="1088818"/>
    <lineage>
        <taxon>Eukaryota</taxon>
        <taxon>Viridiplantae</taxon>
        <taxon>Streptophyta</taxon>
        <taxon>Embryophyta</taxon>
        <taxon>Tracheophyta</taxon>
        <taxon>Spermatophyta</taxon>
        <taxon>Magnoliopsida</taxon>
        <taxon>Liliopsida</taxon>
        <taxon>Asparagales</taxon>
        <taxon>Orchidaceae</taxon>
        <taxon>Apostasioideae</taxon>
        <taxon>Apostasia</taxon>
    </lineage>
</organism>
<evidence type="ECO:0000313" key="2">
    <source>
        <dbReference type="EMBL" id="PKA51859.1"/>
    </source>
</evidence>
<dbReference type="EMBL" id="KZ452012">
    <property type="protein sequence ID" value="PKA51859.1"/>
    <property type="molecule type" value="Genomic_DNA"/>
</dbReference>
<accession>A0A2I0A8I1</accession>
<evidence type="ECO:0000256" key="1">
    <source>
        <dbReference type="SAM" id="MobiDB-lite"/>
    </source>
</evidence>
<dbReference type="InterPro" id="IPR058921">
    <property type="entry name" value="PAP/OAS1-rel"/>
</dbReference>
<dbReference type="Proteomes" id="UP000236161">
    <property type="component" value="Unassembled WGS sequence"/>
</dbReference>
<feature type="compositionally biased region" description="Polar residues" evidence="1">
    <location>
        <begin position="331"/>
        <end position="347"/>
    </location>
</feature>
<dbReference type="STRING" id="1088818.A0A2I0A8I1"/>
<dbReference type="PANTHER" id="PTHR45979">
    <property type="entry name" value="PAP/OAS1 SUBSTRATE-BINDING DOMAIN SUPERFAMILY"/>
    <property type="match status" value="1"/>
</dbReference>
<proteinExistence type="predicted"/>